<evidence type="ECO:0000256" key="4">
    <source>
        <dbReference type="ARBA" id="ARBA00022771"/>
    </source>
</evidence>
<evidence type="ECO:0000256" key="7">
    <source>
        <dbReference type="ARBA" id="ARBA00023125"/>
    </source>
</evidence>
<keyword evidence="8" id="KW-0804">Transcription</keyword>
<dbReference type="GO" id="GO:0046983">
    <property type="term" value="F:protein dimerization activity"/>
    <property type="evidence" value="ECO:0007669"/>
    <property type="project" value="InterPro"/>
</dbReference>
<evidence type="ECO:0008006" key="15">
    <source>
        <dbReference type="Google" id="ProtNLM"/>
    </source>
</evidence>
<feature type="domain" description="hAT-like transposase RNase-H fold" evidence="12">
    <location>
        <begin position="344"/>
        <end position="444"/>
    </location>
</feature>
<evidence type="ECO:0000313" key="13">
    <source>
        <dbReference type="EMBL" id="KAJ0191796.1"/>
    </source>
</evidence>
<dbReference type="PANTHER" id="PTHR46481">
    <property type="entry name" value="ZINC FINGER BED DOMAIN-CONTAINING PROTEIN 4"/>
    <property type="match status" value="1"/>
</dbReference>
<evidence type="ECO:0000256" key="1">
    <source>
        <dbReference type="ARBA" id="ARBA00004123"/>
    </source>
</evidence>
<evidence type="ECO:0000256" key="5">
    <source>
        <dbReference type="ARBA" id="ARBA00022833"/>
    </source>
</evidence>
<comment type="caution">
    <text evidence="13">The sequence shown here is derived from an EMBL/GenBank/DDBJ whole genome shotgun (WGS) entry which is preliminary data.</text>
</comment>
<organism evidence="13 14">
    <name type="scientific">Lactuca sativa</name>
    <name type="common">Garden lettuce</name>
    <dbReference type="NCBI Taxonomy" id="4236"/>
    <lineage>
        <taxon>Eukaryota</taxon>
        <taxon>Viridiplantae</taxon>
        <taxon>Streptophyta</taxon>
        <taxon>Embryophyta</taxon>
        <taxon>Tracheophyta</taxon>
        <taxon>Spermatophyta</taxon>
        <taxon>Magnoliopsida</taxon>
        <taxon>eudicotyledons</taxon>
        <taxon>Gunneridae</taxon>
        <taxon>Pentapetalae</taxon>
        <taxon>asterids</taxon>
        <taxon>campanulids</taxon>
        <taxon>Asterales</taxon>
        <taxon>Asteraceae</taxon>
        <taxon>Cichorioideae</taxon>
        <taxon>Cichorieae</taxon>
        <taxon>Lactucinae</taxon>
        <taxon>Lactuca</taxon>
    </lineage>
</organism>
<keyword evidence="7" id="KW-0238">DNA-binding</keyword>
<dbReference type="EMBL" id="NBSK02000008">
    <property type="protein sequence ID" value="KAJ0191796.1"/>
    <property type="molecule type" value="Genomic_DNA"/>
</dbReference>
<keyword evidence="9" id="KW-0539">Nucleus</keyword>
<dbReference type="SMART" id="SM00614">
    <property type="entry name" value="ZnF_BED"/>
    <property type="match status" value="1"/>
</dbReference>
<dbReference type="AlphaFoldDB" id="A0A9R1WXU9"/>
<evidence type="ECO:0000259" key="12">
    <source>
        <dbReference type="Pfam" id="PF14372"/>
    </source>
</evidence>
<dbReference type="GO" id="GO:0005634">
    <property type="term" value="C:nucleus"/>
    <property type="evidence" value="ECO:0007669"/>
    <property type="project" value="UniProtKB-SubCell"/>
</dbReference>
<dbReference type="Pfam" id="PF05699">
    <property type="entry name" value="Dimer_Tnp_hAT"/>
    <property type="match status" value="1"/>
</dbReference>
<evidence type="ECO:0000256" key="3">
    <source>
        <dbReference type="ARBA" id="ARBA00022723"/>
    </source>
</evidence>
<dbReference type="InterPro" id="IPR008906">
    <property type="entry name" value="HATC_C_dom"/>
</dbReference>
<evidence type="ECO:0000259" key="11">
    <source>
        <dbReference type="Pfam" id="PF05699"/>
    </source>
</evidence>
<evidence type="ECO:0000259" key="10">
    <source>
        <dbReference type="Pfam" id="PF02892"/>
    </source>
</evidence>
<keyword evidence="4" id="KW-0863">Zinc-finger</keyword>
<dbReference type="InterPro" id="IPR012337">
    <property type="entry name" value="RNaseH-like_sf"/>
</dbReference>
<feature type="domain" description="BED-type" evidence="10">
    <location>
        <begin position="34"/>
        <end position="74"/>
    </location>
</feature>
<keyword evidence="6" id="KW-0805">Transcription regulation</keyword>
<sequence>MQIQISCLQLIKLNHMIQICFMAAENDKKRKLRSPVWAHYELKKIKGIKKAVCIYCKKALTYHSNTGTKGLLGHQNTCKAGKYQKRIDDFQSRLVGKKSKMDESEGSVLAIHCFKYEDSRMDLARMIAQHDYPLRIVEHEGFRSICRNTARSDVLKLYDEEKEKLMQFLGSIQGRIAITTDMWTCNNQRKGYMTVTSHFIDDSWKLQSRLLRFIYVPCPHTAEKLSEVLLDCLMEWNLDRKLSTLTFMKVFLFGQQHQKEWRHLNRMQNNQVLFVEKKTALDCKTRWNSTYLMLATAVKYKKIFSRLKNREPQYKSLPNESDWDLANELCDRLKIFYSVTELFSGTKYPTTNIFFPKICEIKFALKKWDDSKFIEVSTMASSMVTKFDKYWEDSYGVMSMATILDPRFKMKILEYFFPLIYGDDKEKVHLLNVKTICEGIYQQYDSRCVSQTSSDDSVPTSSTQNATSSVETKSLDAFFSWNSSSSVFCGKTELELYLEEKTLPKSHDFDILAWWELNAIKYPTLSVIARDILAIPISTVASESSFSTSSRIVGPHRSKLLPKTIEAIICTQNWLSGGKKGSLVDGGDDLNVDEDEEKDGK</sequence>
<dbReference type="PANTHER" id="PTHR46481:SF11">
    <property type="entry name" value="ZINC FINGER BED DOMAIN-CONTAINING PROTEIN RICESLEEPER 2-LIKE"/>
    <property type="match status" value="1"/>
</dbReference>
<reference evidence="13 14" key="1">
    <citation type="journal article" date="2017" name="Nat. Commun.">
        <title>Genome assembly with in vitro proximity ligation data and whole-genome triplication in lettuce.</title>
        <authorList>
            <person name="Reyes-Chin-Wo S."/>
            <person name="Wang Z."/>
            <person name="Yang X."/>
            <person name="Kozik A."/>
            <person name="Arikit S."/>
            <person name="Song C."/>
            <person name="Xia L."/>
            <person name="Froenicke L."/>
            <person name="Lavelle D.O."/>
            <person name="Truco M.J."/>
            <person name="Xia R."/>
            <person name="Zhu S."/>
            <person name="Xu C."/>
            <person name="Xu H."/>
            <person name="Xu X."/>
            <person name="Cox K."/>
            <person name="Korf I."/>
            <person name="Meyers B.C."/>
            <person name="Michelmore R.W."/>
        </authorList>
    </citation>
    <scope>NUCLEOTIDE SEQUENCE [LARGE SCALE GENOMIC DNA]</scope>
    <source>
        <strain evidence="14">cv. Salinas</strain>
        <tissue evidence="13">Seedlings</tissue>
    </source>
</reference>
<dbReference type="Pfam" id="PF14372">
    <property type="entry name" value="hAT-like_RNase-H"/>
    <property type="match status" value="1"/>
</dbReference>
<dbReference type="InterPro" id="IPR025525">
    <property type="entry name" value="hAT-like_transposase_RNase-H"/>
</dbReference>
<accession>A0A9R1WXU9</accession>
<dbReference type="Pfam" id="PF02892">
    <property type="entry name" value="zf-BED"/>
    <property type="match status" value="1"/>
</dbReference>
<dbReference type="SUPFAM" id="SSF53098">
    <property type="entry name" value="Ribonuclease H-like"/>
    <property type="match status" value="1"/>
</dbReference>
<keyword evidence="14" id="KW-1185">Reference proteome</keyword>
<comment type="subcellular location">
    <subcellularLocation>
        <location evidence="1">Nucleus</location>
    </subcellularLocation>
</comment>
<dbReference type="InterPro" id="IPR003656">
    <property type="entry name" value="Znf_BED"/>
</dbReference>
<keyword evidence="3" id="KW-0479">Metal-binding</keyword>
<dbReference type="GO" id="GO:0008270">
    <property type="term" value="F:zinc ion binding"/>
    <property type="evidence" value="ECO:0007669"/>
    <property type="project" value="UniProtKB-KW"/>
</dbReference>
<evidence type="ECO:0000256" key="2">
    <source>
        <dbReference type="ARBA" id="ARBA00011738"/>
    </source>
</evidence>
<dbReference type="SUPFAM" id="SSF57667">
    <property type="entry name" value="beta-beta-alpha zinc fingers"/>
    <property type="match status" value="1"/>
</dbReference>
<dbReference type="GO" id="GO:0003677">
    <property type="term" value="F:DNA binding"/>
    <property type="evidence" value="ECO:0007669"/>
    <property type="project" value="UniProtKB-KW"/>
</dbReference>
<gene>
    <name evidence="13" type="ORF">LSAT_V11C800437080</name>
</gene>
<evidence type="ECO:0000256" key="8">
    <source>
        <dbReference type="ARBA" id="ARBA00023163"/>
    </source>
</evidence>
<dbReference type="InterPro" id="IPR052035">
    <property type="entry name" value="ZnF_BED_domain_contain"/>
</dbReference>
<keyword evidence="5" id="KW-0862">Zinc</keyword>
<evidence type="ECO:0000313" key="14">
    <source>
        <dbReference type="Proteomes" id="UP000235145"/>
    </source>
</evidence>
<feature type="domain" description="HAT C-terminal dimerisation" evidence="11">
    <location>
        <begin position="493"/>
        <end position="575"/>
    </location>
</feature>
<evidence type="ECO:0000256" key="6">
    <source>
        <dbReference type="ARBA" id="ARBA00023015"/>
    </source>
</evidence>
<evidence type="ECO:0000256" key="9">
    <source>
        <dbReference type="ARBA" id="ARBA00023242"/>
    </source>
</evidence>
<dbReference type="InterPro" id="IPR036236">
    <property type="entry name" value="Znf_C2H2_sf"/>
</dbReference>
<dbReference type="Proteomes" id="UP000235145">
    <property type="component" value="Unassembled WGS sequence"/>
</dbReference>
<comment type="subunit">
    <text evidence="2">Homodimer.</text>
</comment>
<name>A0A9R1WXU9_LACSA</name>
<proteinExistence type="predicted"/>
<protein>
    <recommendedName>
        <fullName evidence="15">BED-type domain-containing protein</fullName>
    </recommendedName>
</protein>